<dbReference type="EMBL" id="ADMG01000006">
    <property type="protein sequence ID" value="EKB32279.1"/>
    <property type="molecule type" value="Genomic_DNA"/>
</dbReference>
<dbReference type="RefSeq" id="WP_005433130.1">
    <property type="nucleotide sequence ID" value="NZ_JH815513.1"/>
</dbReference>
<dbReference type="InterPro" id="IPR017850">
    <property type="entry name" value="Alkaline_phosphatase_core_sf"/>
</dbReference>
<evidence type="ECO:0000256" key="1">
    <source>
        <dbReference type="SAM" id="Phobius"/>
    </source>
</evidence>
<dbReference type="eggNOG" id="COG2194">
    <property type="taxonomic scope" value="Bacteria"/>
</dbReference>
<dbReference type="Pfam" id="PF11658">
    <property type="entry name" value="CBP_BcsG"/>
    <property type="match status" value="1"/>
</dbReference>
<accession>K1KKT2</accession>
<keyword evidence="1" id="KW-0472">Membrane</keyword>
<keyword evidence="1" id="KW-1133">Transmembrane helix</keyword>
<evidence type="ECO:0000313" key="3">
    <source>
        <dbReference type="Proteomes" id="UP000005835"/>
    </source>
</evidence>
<dbReference type="InterPro" id="IPR017744">
    <property type="entry name" value="BcsG"/>
</dbReference>
<dbReference type="STRING" id="742823.HMPREF9465_00129"/>
<dbReference type="OrthoDB" id="6965261at2"/>
<sequence length="539" mass="59921">MQTRIENGAGPRFTGLGVWNVYFIIAFALAAFGYIELNLLGNALLMAWLLLPVGPKWLRILRGTLGVAAAAVLLYSESWLPGVDSILANKGGIAGFSLLYMAEFALDFINVKMVGWGLLVFLGYFLVRRYVRVTFFTIVYFLGAVTMPWVQSILPERAPVVTADAGGQTNEAAAPAKTGKADAKAVGEWYDAFLAYEHDRRARFPNGLSEKDTPFDILLLSICSVSNDDLAVSQLDQHPLFKEFNIRFDSFNAATAYSGPALLRLLNGACGQPSHSELYGERRPECEIMTRLGTLGYSQRLLMDHSGEYDNFLQSMRDKAGVTATLDNAKYPTRYMGFDDEEIADSLAVLRHWQRTQVKSKAGRTATLINFIALHDGNRLPGRGRAEPFKPRAQEMFDNIRTFLRELERSGRKTMVVIVPEHGAAVRGDKIQVPRLRDIPTMRISRVPVMVKFVGLKGMPNEPIHVTGNTSYLALTSLIGKTLETDYFSKDGGTVPLEQLVHDLPQTNPVSENGTVQTLEYQGREYFRQNGGEWKPYGG</sequence>
<keyword evidence="1" id="KW-0812">Transmembrane</keyword>
<feature type="transmembrane region" description="Helical" evidence="1">
    <location>
        <begin position="133"/>
        <end position="150"/>
    </location>
</feature>
<dbReference type="AlphaFoldDB" id="K1KKT2"/>
<proteinExistence type="predicted"/>
<evidence type="ECO:0000313" key="2">
    <source>
        <dbReference type="EMBL" id="EKB32279.1"/>
    </source>
</evidence>
<comment type="caution">
    <text evidence="2">The sequence shown here is derived from an EMBL/GenBank/DDBJ whole genome shotgun (WGS) entry which is preliminary data.</text>
</comment>
<keyword evidence="3" id="KW-1185">Reference proteome</keyword>
<protein>
    <submittedName>
        <fullName evidence="2">Cellulose synthase operon protein YhjU</fullName>
    </submittedName>
</protein>
<dbReference type="NCBIfam" id="TIGR03368">
    <property type="entry name" value="cellulose_yhjU"/>
    <property type="match status" value="1"/>
</dbReference>
<name>K1KKT2_9BURK</name>
<dbReference type="Gene3D" id="3.40.720.10">
    <property type="entry name" value="Alkaline Phosphatase, subunit A"/>
    <property type="match status" value="1"/>
</dbReference>
<gene>
    <name evidence="2" type="ORF">HMPREF9465_00129</name>
</gene>
<feature type="transmembrane region" description="Helical" evidence="1">
    <location>
        <begin position="108"/>
        <end position="126"/>
    </location>
</feature>
<feature type="transmembrane region" description="Helical" evidence="1">
    <location>
        <begin position="21"/>
        <end position="51"/>
    </location>
</feature>
<dbReference type="HOGENOM" id="CLU_024049_1_0_4"/>
<dbReference type="Proteomes" id="UP000005835">
    <property type="component" value="Unassembled WGS sequence"/>
</dbReference>
<reference evidence="2 3" key="1">
    <citation type="submission" date="2012-05" db="EMBL/GenBank/DDBJ databases">
        <title>The Genome Sequence of Sutterella wadsworthensis 2_1_59BFAA.</title>
        <authorList>
            <consortium name="The Broad Institute Genome Sequencing Platform"/>
            <person name="Earl A."/>
            <person name="Ward D."/>
            <person name="Feldgarden M."/>
            <person name="Gevers D."/>
            <person name="Daigneault M."/>
            <person name="Strauss J."/>
            <person name="Allen-Vercoe E."/>
            <person name="Walker B."/>
            <person name="Young S.K."/>
            <person name="Zeng Q."/>
            <person name="Gargeya S."/>
            <person name="Fitzgerald M."/>
            <person name="Haas B."/>
            <person name="Abouelleil A."/>
            <person name="Alvarado L."/>
            <person name="Arachchi H.M."/>
            <person name="Berlin A.M."/>
            <person name="Chapman S.B."/>
            <person name="Goldberg J."/>
            <person name="Griggs A."/>
            <person name="Gujja S."/>
            <person name="Hansen M."/>
            <person name="Howarth C."/>
            <person name="Imamovic A."/>
            <person name="Larimer J."/>
            <person name="McCowen C."/>
            <person name="Montmayeur A."/>
            <person name="Murphy C."/>
            <person name="Neiman D."/>
            <person name="Pearson M."/>
            <person name="Priest M."/>
            <person name="Roberts A."/>
            <person name="Saif S."/>
            <person name="Shea T."/>
            <person name="Sisk P."/>
            <person name="Sykes S."/>
            <person name="Wortman J."/>
            <person name="Nusbaum C."/>
            <person name="Birren B."/>
        </authorList>
    </citation>
    <scope>NUCLEOTIDE SEQUENCE [LARGE SCALE GENOMIC DNA]</scope>
    <source>
        <strain evidence="2 3">2_1_59BFAA</strain>
    </source>
</reference>
<dbReference type="PATRIC" id="fig|742823.3.peg.130"/>
<organism evidence="2 3">
    <name type="scientific">Sutterella wadsworthensis 2_1_59BFAA</name>
    <dbReference type="NCBI Taxonomy" id="742823"/>
    <lineage>
        <taxon>Bacteria</taxon>
        <taxon>Pseudomonadati</taxon>
        <taxon>Pseudomonadota</taxon>
        <taxon>Betaproteobacteria</taxon>
        <taxon>Burkholderiales</taxon>
        <taxon>Sutterellaceae</taxon>
        <taxon>Sutterella</taxon>
    </lineage>
</organism>